<reference evidence="2 3" key="1">
    <citation type="journal article" date="2014" name="Agronomy (Basel)">
        <title>A Draft Genome Sequence for Ensete ventricosum, the Drought-Tolerant Tree Against Hunger.</title>
        <authorList>
            <person name="Harrison J."/>
            <person name="Moore K.A."/>
            <person name="Paszkiewicz K."/>
            <person name="Jones T."/>
            <person name="Grant M."/>
            <person name="Ambacheew D."/>
            <person name="Muzemil S."/>
            <person name="Studholme D.J."/>
        </authorList>
    </citation>
    <scope>NUCLEOTIDE SEQUENCE [LARGE SCALE GENOMIC DNA]</scope>
</reference>
<gene>
    <name evidence="2" type="ORF">B296_00020484</name>
</gene>
<name>A0A426X0K3_ENSVE</name>
<dbReference type="Proteomes" id="UP000287651">
    <property type="component" value="Unassembled WGS sequence"/>
</dbReference>
<dbReference type="AlphaFoldDB" id="A0A426X0K3"/>
<sequence length="139" mass="15411">MCCDGKQRKTDEKWQRERSSSGREEMGCRSASLAMHCDIAGPISTKQRKNEKKQSNGYSVSMDAIGSDDCKCQKEVATAGDRWCQCAGVLARLETGEAAGMRDFAGDLFRRNKGCQVYRNCSSARWEKLSDGCSFTEKG</sequence>
<dbReference type="EMBL" id="AMZH03030127">
    <property type="protein sequence ID" value="RRT33014.1"/>
    <property type="molecule type" value="Genomic_DNA"/>
</dbReference>
<evidence type="ECO:0000256" key="1">
    <source>
        <dbReference type="SAM" id="MobiDB-lite"/>
    </source>
</evidence>
<feature type="region of interest" description="Disordered" evidence="1">
    <location>
        <begin position="1"/>
        <end position="30"/>
    </location>
</feature>
<comment type="caution">
    <text evidence="2">The sequence shown here is derived from an EMBL/GenBank/DDBJ whole genome shotgun (WGS) entry which is preliminary data.</text>
</comment>
<accession>A0A426X0K3</accession>
<organism evidence="2 3">
    <name type="scientific">Ensete ventricosum</name>
    <name type="common">Abyssinian banana</name>
    <name type="synonym">Musa ensete</name>
    <dbReference type="NCBI Taxonomy" id="4639"/>
    <lineage>
        <taxon>Eukaryota</taxon>
        <taxon>Viridiplantae</taxon>
        <taxon>Streptophyta</taxon>
        <taxon>Embryophyta</taxon>
        <taxon>Tracheophyta</taxon>
        <taxon>Spermatophyta</taxon>
        <taxon>Magnoliopsida</taxon>
        <taxon>Liliopsida</taxon>
        <taxon>Zingiberales</taxon>
        <taxon>Musaceae</taxon>
        <taxon>Ensete</taxon>
    </lineage>
</organism>
<evidence type="ECO:0000313" key="2">
    <source>
        <dbReference type="EMBL" id="RRT33014.1"/>
    </source>
</evidence>
<feature type="compositionally biased region" description="Basic and acidic residues" evidence="1">
    <location>
        <begin position="1"/>
        <end position="27"/>
    </location>
</feature>
<proteinExistence type="predicted"/>
<protein>
    <submittedName>
        <fullName evidence="2">Uncharacterized protein</fullName>
    </submittedName>
</protein>
<evidence type="ECO:0000313" key="3">
    <source>
        <dbReference type="Proteomes" id="UP000287651"/>
    </source>
</evidence>